<keyword evidence="4" id="KW-1185">Reference proteome</keyword>
<proteinExistence type="inferred from homology"/>
<dbReference type="InterPro" id="IPR011008">
    <property type="entry name" value="Dimeric_a/b-barrel"/>
</dbReference>
<comment type="similarity">
    <text evidence="1">Belongs to the tpcK family.</text>
</comment>
<protein>
    <recommendedName>
        <fullName evidence="2">EthD domain-containing protein</fullName>
    </recommendedName>
</protein>
<dbReference type="GeneID" id="37198721"/>
<dbReference type="SUPFAM" id="SSF54909">
    <property type="entry name" value="Dimeric alpha+beta barrel"/>
    <property type="match status" value="1"/>
</dbReference>
<dbReference type="EMBL" id="KZ824267">
    <property type="protein sequence ID" value="RAL17619.1"/>
    <property type="molecule type" value="Genomic_DNA"/>
</dbReference>
<dbReference type="Gene3D" id="3.30.70.100">
    <property type="match status" value="1"/>
</dbReference>
<feature type="domain" description="EthD" evidence="2">
    <location>
        <begin position="41"/>
        <end position="136"/>
    </location>
</feature>
<evidence type="ECO:0000259" key="2">
    <source>
        <dbReference type="Pfam" id="PF07110"/>
    </source>
</evidence>
<dbReference type="InterPro" id="IPR009799">
    <property type="entry name" value="EthD_dom"/>
</dbReference>
<gene>
    <name evidence="3" type="ORF">BO97DRAFT_402168</name>
</gene>
<evidence type="ECO:0000313" key="3">
    <source>
        <dbReference type="EMBL" id="RAL17619.1"/>
    </source>
</evidence>
<sequence length="162" mass="18153">MHQSPRSPHLLTPVPQLIPYHAMAPQKQRVINLSAFRRKKASITDEEFQDYLINIHGPRSAVIQARHGALKVVQYHTPRASKNLILEQIPWAIQPGWELDDYDIIVSVYVPSMAAMEAIMTDAEFQPLFAGEAAVFEDGARMTAGWEEVFVEDGKVLATDSA</sequence>
<evidence type="ECO:0000256" key="1">
    <source>
        <dbReference type="ARBA" id="ARBA00005986"/>
    </source>
</evidence>
<reference evidence="3 4" key="1">
    <citation type="submission" date="2018-02" db="EMBL/GenBank/DDBJ databases">
        <title>The genomes of Aspergillus section Nigri reveals drivers in fungal speciation.</title>
        <authorList>
            <consortium name="DOE Joint Genome Institute"/>
            <person name="Vesth T.C."/>
            <person name="Nybo J."/>
            <person name="Theobald S."/>
            <person name="Brandl J."/>
            <person name="Frisvad J.C."/>
            <person name="Nielsen K.F."/>
            <person name="Lyhne E.K."/>
            <person name="Kogle M.E."/>
            <person name="Kuo A."/>
            <person name="Riley R."/>
            <person name="Clum A."/>
            <person name="Nolan M."/>
            <person name="Lipzen A."/>
            <person name="Salamov A."/>
            <person name="Henrissat B."/>
            <person name="Wiebenga A."/>
            <person name="De vries R.P."/>
            <person name="Grigoriev I.V."/>
            <person name="Mortensen U.H."/>
            <person name="Andersen M.R."/>
            <person name="Baker S.E."/>
        </authorList>
    </citation>
    <scope>NUCLEOTIDE SEQUENCE [LARGE SCALE GENOMIC DNA]</scope>
    <source>
        <strain evidence="3 4">CBS 101889</strain>
    </source>
</reference>
<dbReference type="STRING" id="1450537.A0A395ICS3"/>
<dbReference type="Proteomes" id="UP000248961">
    <property type="component" value="Unassembled WGS sequence"/>
</dbReference>
<feature type="non-terminal residue" evidence="3">
    <location>
        <position position="1"/>
    </location>
</feature>
<dbReference type="VEuPathDB" id="FungiDB:BO97DRAFT_402168"/>
<name>A0A395ICS3_ASPHC</name>
<evidence type="ECO:0000313" key="4">
    <source>
        <dbReference type="Proteomes" id="UP000248961"/>
    </source>
</evidence>
<accession>A0A395ICS3</accession>
<dbReference type="Pfam" id="PF07110">
    <property type="entry name" value="EthD"/>
    <property type="match status" value="1"/>
</dbReference>
<organism evidence="3 4">
    <name type="scientific">Aspergillus homomorphus (strain CBS 101889)</name>
    <dbReference type="NCBI Taxonomy" id="1450537"/>
    <lineage>
        <taxon>Eukaryota</taxon>
        <taxon>Fungi</taxon>
        <taxon>Dikarya</taxon>
        <taxon>Ascomycota</taxon>
        <taxon>Pezizomycotina</taxon>
        <taxon>Eurotiomycetes</taxon>
        <taxon>Eurotiomycetidae</taxon>
        <taxon>Eurotiales</taxon>
        <taxon>Aspergillaceae</taxon>
        <taxon>Aspergillus</taxon>
        <taxon>Aspergillus subgen. Circumdati</taxon>
    </lineage>
</organism>
<dbReference type="GO" id="GO:0016491">
    <property type="term" value="F:oxidoreductase activity"/>
    <property type="evidence" value="ECO:0007669"/>
    <property type="project" value="InterPro"/>
</dbReference>
<dbReference type="AlphaFoldDB" id="A0A395ICS3"/>
<dbReference type="RefSeq" id="XP_025556773.1">
    <property type="nucleotide sequence ID" value="XM_025694432.1"/>
</dbReference>
<dbReference type="OrthoDB" id="3183782at2759"/>